<dbReference type="OrthoDB" id="19156at2759"/>
<protein>
    <recommendedName>
        <fullName evidence="2">Carbohydrate binding domain-containing protein</fullName>
    </recommendedName>
</protein>
<dbReference type="GO" id="GO:0005201">
    <property type="term" value="F:extracellular matrix structural constituent"/>
    <property type="evidence" value="ECO:0007669"/>
    <property type="project" value="TreeGrafter"/>
</dbReference>
<gene>
    <name evidence="3" type="ORF">DFA_11534</name>
</gene>
<dbReference type="GeneID" id="14865364"/>
<evidence type="ECO:0000256" key="1">
    <source>
        <dbReference type="SAM" id="SignalP"/>
    </source>
</evidence>
<feature type="chain" id="PRO_5003313962" description="Carbohydrate binding domain-containing protein" evidence="1">
    <location>
        <begin position="20"/>
        <end position="136"/>
    </location>
</feature>
<dbReference type="EMBL" id="GL883029">
    <property type="protein sequence ID" value="EGG13773.1"/>
    <property type="molecule type" value="Genomic_DNA"/>
</dbReference>
<dbReference type="Proteomes" id="UP000007797">
    <property type="component" value="Unassembled WGS sequence"/>
</dbReference>
<dbReference type="Gene3D" id="2.60.40.290">
    <property type="match status" value="1"/>
</dbReference>
<organism evidence="3 4">
    <name type="scientific">Cavenderia fasciculata</name>
    <name type="common">Slime mold</name>
    <name type="synonym">Dictyostelium fasciculatum</name>
    <dbReference type="NCBI Taxonomy" id="261658"/>
    <lineage>
        <taxon>Eukaryota</taxon>
        <taxon>Amoebozoa</taxon>
        <taxon>Evosea</taxon>
        <taxon>Eumycetozoa</taxon>
        <taxon>Dictyostelia</taxon>
        <taxon>Acytosteliales</taxon>
        <taxon>Cavenderiaceae</taxon>
        <taxon>Cavenderia</taxon>
    </lineage>
</organism>
<keyword evidence="1" id="KW-0732">Signal</keyword>
<dbReference type="GO" id="GO:0004553">
    <property type="term" value="F:hydrolase activity, hydrolyzing O-glycosyl compounds"/>
    <property type="evidence" value="ECO:0007669"/>
    <property type="project" value="InterPro"/>
</dbReference>
<dbReference type="KEGG" id="dfa:DFA_11534"/>
<dbReference type="PANTHER" id="PTHR33239">
    <property type="entry name" value="CELLULOSE-BINDING DOMAIN-CONTAINING PROTEIN-RELATED"/>
    <property type="match status" value="1"/>
</dbReference>
<evidence type="ECO:0000259" key="2">
    <source>
        <dbReference type="SMART" id="SM01063"/>
    </source>
</evidence>
<dbReference type="InterPro" id="IPR008965">
    <property type="entry name" value="CBM2/CBM3_carb-bd_dom_sf"/>
</dbReference>
<dbReference type="InterPro" id="IPR019028">
    <property type="entry name" value="CBM_49"/>
</dbReference>
<dbReference type="GO" id="GO:0031012">
    <property type="term" value="C:extracellular matrix"/>
    <property type="evidence" value="ECO:0007669"/>
    <property type="project" value="TreeGrafter"/>
</dbReference>
<feature type="signal peptide" evidence="1">
    <location>
        <begin position="1"/>
        <end position="19"/>
    </location>
</feature>
<feature type="domain" description="Carbohydrate binding" evidence="2">
    <location>
        <begin position="34"/>
        <end position="123"/>
    </location>
</feature>
<accession>F4QDH6</accession>
<dbReference type="AlphaFoldDB" id="F4QDH6"/>
<name>F4QDH6_CACFS</name>
<dbReference type="RefSeq" id="XP_004350481.1">
    <property type="nucleotide sequence ID" value="XM_004350430.1"/>
</dbReference>
<keyword evidence="4" id="KW-1185">Reference proteome</keyword>
<dbReference type="GO" id="GO:0030247">
    <property type="term" value="F:polysaccharide binding"/>
    <property type="evidence" value="ECO:0007669"/>
    <property type="project" value="InterPro"/>
</dbReference>
<evidence type="ECO:0000313" key="3">
    <source>
        <dbReference type="EMBL" id="EGG13773.1"/>
    </source>
</evidence>
<dbReference type="SMART" id="SM01063">
    <property type="entry name" value="CBM49"/>
    <property type="match status" value="1"/>
</dbReference>
<dbReference type="InterPro" id="IPR012291">
    <property type="entry name" value="CBM2_carb-bd_dom_sf"/>
</dbReference>
<sequence length="136" mass="15296">MKSIVLACALLLCISFVAADVEHRPKPTMPYPEIQITHHFIGSWRDGSRNNEMFTQYDVVIKNNGNRNIKQIVLGFDSTCRIRDGNAIWNMIVTDDGHSLVLPAIQDINAGASYTFGYILYGNAPANLFVKNIFYN</sequence>
<dbReference type="SUPFAM" id="SSF49384">
    <property type="entry name" value="Carbohydrate-binding domain"/>
    <property type="match status" value="1"/>
</dbReference>
<dbReference type="Pfam" id="PF09478">
    <property type="entry name" value="CBM49"/>
    <property type="match status" value="1"/>
</dbReference>
<dbReference type="GO" id="GO:0030198">
    <property type="term" value="P:extracellular matrix organization"/>
    <property type="evidence" value="ECO:0007669"/>
    <property type="project" value="TreeGrafter"/>
</dbReference>
<reference evidence="4" key="1">
    <citation type="journal article" date="2011" name="Genome Res.">
        <title>Phylogeny-wide analysis of social amoeba genomes highlights ancient origins for complex intercellular communication.</title>
        <authorList>
            <person name="Heidel A.J."/>
            <person name="Lawal H.M."/>
            <person name="Felder M."/>
            <person name="Schilde C."/>
            <person name="Helps N.R."/>
            <person name="Tunggal B."/>
            <person name="Rivero F."/>
            <person name="John U."/>
            <person name="Schleicher M."/>
            <person name="Eichinger L."/>
            <person name="Platzer M."/>
            <person name="Noegel A.A."/>
            <person name="Schaap P."/>
            <person name="Gloeckner G."/>
        </authorList>
    </citation>
    <scope>NUCLEOTIDE SEQUENCE [LARGE SCALE GENOMIC DNA]</scope>
    <source>
        <strain evidence="4">SH3</strain>
    </source>
</reference>
<proteinExistence type="predicted"/>
<dbReference type="OMA" id="MDANIKN"/>
<evidence type="ECO:0000313" key="4">
    <source>
        <dbReference type="Proteomes" id="UP000007797"/>
    </source>
</evidence>
<dbReference type="InterPro" id="IPR052879">
    <property type="entry name" value="Dd_Spore_Germination_Stalk"/>
</dbReference>